<dbReference type="Proteomes" id="UP000037505">
    <property type="component" value="Unassembled WGS sequence"/>
</dbReference>
<evidence type="ECO:0008006" key="4">
    <source>
        <dbReference type="Google" id="ProtNLM"/>
    </source>
</evidence>
<proteinExistence type="inferred from homology"/>
<organism evidence="2 3">
    <name type="scientific">Aspergillus nomiae NRRL (strain ATCC 15546 / NRRL 13137 / CBS 260.88 / M93)</name>
    <dbReference type="NCBI Taxonomy" id="1509407"/>
    <lineage>
        <taxon>Eukaryota</taxon>
        <taxon>Fungi</taxon>
        <taxon>Dikarya</taxon>
        <taxon>Ascomycota</taxon>
        <taxon>Pezizomycotina</taxon>
        <taxon>Eurotiomycetes</taxon>
        <taxon>Eurotiomycetidae</taxon>
        <taxon>Eurotiales</taxon>
        <taxon>Aspergillaceae</taxon>
        <taxon>Aspergillus</taxon>
        <taxon>Aspergillus subgen. Circumdati</taxon>
    </lineage>
</organism>
<evidence type="ECO:0000313" key="3">
    <source>
        <dbReference type="Proteomes" id="UP000037505"/>
    </source>
</evidence>
<comment type="similarity">
    <text evidence="1">Belongs to the LOR family.</text>
</comment>
<dbReference type="Pfam" id="PF04525">
    <property type="entry name" value="LOR"/>
    <property type="match status" value="1"/>
</dbReference>
<dbReference type="AlphaFoldDB" id="A0A0L1JBR9"/>
<dbReference type="RefSeq" id="XP_015410083.1">
    <property type="nucleotide sequence ID" value="XM_015548246.1"/>
</dbReference>
<sequence>MSAAYIQARMDHAISSQPRKVLKAPARPIAIREHYINDSKTLLTLRPQGDAQSVAAYKVQDENRVTRFTDSGRKFNGRSCREFRDASGLPLFDLHRKISFRNAWCITLPETPTADSIATGAPRLAPFGSFLFTFTNVAATDLKGPVHDKEVTLEIERHGRVLESFDVVDGDMKVTEVRESVHHNQKLALPPSTRRNYRPALDIIVTPGVDLSLVTVIAIIVSDGVFGSE</sequence>
<evidence type="ECO:0000256" key="1">
    <source>
        <dbReference type="ARBA" id="ARBA00005437"/>
    </source>
</evidence>
<comment type="caution">
    <text evidence="2">The sequence shown here is derived from an EMBL/GenBank/DDBJ whole genome shotgun (WGS) entry which is preliminary data.</text>
</comment>
<evidence type="ECO:0000313" key="2">
    <source>
        <dbReference type="EMBL" id="KNG89160.1"/>
    </source>
</evidence>
<dbReference type="SUPFAM" id="SSF54518">
    <property type="entry name" value="Tubby C-terminal domain-like"/>
    <property type="match status" value="1"/>
</dbReference>
<dbReference type="Gene3D" id="2.40.160.200">
    <property type="entry name" value="LURP1-related"/>
    <property type="match status" value="1"/>
</dbReference>
<dbReference type="OrthoDB" id="97518at2759"/>
<dbReference type="InterPro" id="IPR007612">
    <property type="entry name" value="LOR"/>
</dbReference>
<dbReference type="GeneID" id="26804793"/>
<gene>
    <name evidence="2" type="ORF">ANOM_002989</name>
</gene>
<reference evidence="2 3" key="1">
    <citation type="submission" date="2014-06" db="EMBL/GenBank/DDBJ databases">
        <title>The Genome of the Aflatoxigenic Filamentous Fungus Aspergillus nomius.</title>
        <authorList>
            <person name="Moore M.G."/>
            <person name="Shannon B.M."/>
            <person name="Brian M.M."/>
        </authorList>
    </citation>
    <scope>NUCLEOTIDE SEQUENCE [LARGE SCALE GENOMIC DNA]</scope>
    <source>
        <strain evidence="2 3">NRRL 13137</strain>
    </source>
</reference>
<dbReference type="InterPro" id="IPR038595">
    <property type="entry name" value="LOR_sf"/>
</dbReference>
<protein>
    <recommendedName>
        <fullName evidence="4">Tubby C-terminal-like domain-containing protein</fullName>
    </recommendedName>
</protein>
<name>A0A0L1JBR9_ASPN3</name>
<dbReference type="EMBL" id="JNOM01000037">
    <property type="protein sequence ID" value="KNG89160.1"/>
    <property type="molecule type" value="Genomic_DNA"/>
</dbReference>
<accession>A0A0L1JBR9</accession>
<keyword evidence="3" id="KW-1185">Reference proteome</keyword>
<dbReference type="InterPro" id="IPR025659">
    <property type="entry name" value="Tubby-like_C"/>
</dbReference>